<dbReference type="Proteomes" id="UP000229730">
    <property type="component" value="Unassembled WGS sequence"/>
</dbReference>
<dbReference type="InterPro" id="IPR024467">
    <property type="entry name" value="Xre/MbcA/ParS-like_toxin-bd"/>
</dbReference>
<sequence>MTALALKETTDDVVLAKAVLKTAKALGLTQEELGQILGRDRTSIARGLNPSSKAGELALCLIRCYRALFVVVGGEAGAIKHWFSTQNHHTRGVPKEQAKTIQGLVHILEYLDAIRGKI</sequence>
<name>A0A2G4YLS2_9PROT</name>
<dbReference type="GO" id="GO:0003677">
    <property type="term" value="F:DNA binding"/>
    <property type="evidence" value="ECO:0007669"/>
    <property type="project" value="InterPro"/>
</dbReference>
<accession>A0A2G4YLS2</accession>
<proteinExistence type="predicted"/>
<evidence type="ECO:0000259" key="1">
    <source>
        <dbReference type="Pfam" id="PF09722"/>
    </source>
</evidence>
<dbReference type="InParanoid" id="A0A2G4YLS2"/>
<comment type="caution">
    <text evidence="3">The sequence shown here is derived from an EMBL/GenBank/DDBJ whole genome shotgun (WGS) entry which is preliminary data.</text>
</comment>
<dbReference type="OrthoDB" id="8481084at2"/>
<gene>
    <name evidence="3" type="ORF">CRD36_17055</name>
</gene>
<organism evidence="3 4">
    <name type="scientific">Paremcibacter congregatus</name>
    <dbReference type="NCBI Taxonomy" id="2043170"/>
    <lineage>
        <taxon>Bacteria</taxon>
        <taxon>Pseudomonadati</taxon>
        <taxon>Pseudomonadota</taxon>
        <taxon>Alphaproteobacteria</taxon>
        <taxon>Emcibacterales</taxon>
        <taxon>Emcibacteraceae</taxon>
        <taxon>Paremcibacter</taxon>
    </lineage>
</organism>
<dbReference type="RefSeq" id="WP_099475172.1">
    <property type="nucleotide sequence ID" value="NZ_CP041025.1"/>
</dbReference>
<keyword evidence="4" id="KW-1185">Reference proteome</keyword>
<dbReference type="InterPro" id="IPR046847">
    <property type="entry name" value="Xre-like_HTH"/>
</dbReference>
<dbReference type="EMBL" id="PDEM01000033">
    <property type="protein sequence ID" value="PHZ83279.1"/>
    <property type="molecule type" value="Genomic_DNA"/>
</dbReference>
<dbReference type="Pfam" id="PF09722">
    <property type="entry name" value="Xre_MbcA_ParS_C"/>
    <property type="match status" value="1"/>
</dbReference>
<evidence type="ECO:0000313" key="4">
    <source>
        <dbReference type="Proteomes" id="UP000229730"/>
    </source>
</evidence>
<feature type="domain" description="Antitoxin Xre/MbcA/ParS-like toxin-binding" evidence="1">
    <location>
        <begin position="67"/>
        <end position="116"/>
    </location>
</feature>
<reference evidence="3 4" key="1">
    <citation type="submission" date="2017-10" db="EMBL/GenBank/DDBJ databases">
        <title>Frigbacter circumglobatus gen. nov. sp. nov., isolated from sediment cultured in situ.</title>
        <authorList>
            <person name="Zhao Z."/>
        </authorList>
    </citation>
    <scope>NUCLEOTIDE SEQUENCE [LARGE SCALE GENOMIC DNA]</scope>
    <source>
        <strain evidence="3 4">ZYL</strain>
    </source>
</reference>
<evidence type="ECO:0000313" key="3">
    <source>
        <dbReference type="EMBL" id="PHZ83279.1"/>
    </source>
</evidence>
<dbReference type="AlphaFoldDB" id="A0A2G4YLS2"/>
<dbReference type="Pfam" id="PF20432">
    <property type="entry name" value="Xre-like-HTH"/>
    <property type="match status" value="1"/>
</dbReference>
<evidence type="ECO:0000259" key="2">
    <source>
        <dbReference type="Pfam" id="PF20432"/>
    </source>
</evidence>
<protein>
    <submittedName>
        <fullName evidence="3">XRE family transcriptional regulator</fullName>
    </submittedName>
</protein>
<feature type="domain" description="Antitoxin Xre-like helix-turn-helix" evidence="2">
    <location>
        <begin position="14"/>
        <end position="59"/>
    </location>
</feature>